<dbReference type="Gene3D" id="3.90.1010.10">
    <property type="match status" value="1"/>
</dbReference>
<dbReference type="CDD" id="cd06664">
    <property type="entry name" value="IscU_like"/>
    <property type="match status" value="1"/>
</dbReference>
<name>A9B060_HERA2</name>
<keyword evidence="3" id="KW-1185">Reference proteome</keyword>
<dbReference type="STRING" id="316274.Haur_2531"/>
<dbReference type="InterPro" id="IPR002871">
    <property type="entry name" value="NIF_FeS_clus_asmbl_NifU_N"/>
</dbReference>
<dbReference type="SUPFAM" id="SSF82649">
    <property type="entry name" value="SufE/NifU"/>
    <property type="match status" value="1"/>
</dbReference>
<dbReference type="Pfam" id="PF01592">
    <property type="entry name" value="NifU_N"/>
    <property type="match status" value="1"/>
</dbReference>
<feature type="domain" description="NIF system FeS cluster assembly NifU N-terminal" evidence="1">
    <location>
        <begin position="10"/>
        <end position="128"/>
    </location>
</feature>
<accession>A9B060</accession>
<evidence type="ECO:0000313" key="2">
    <source>
        <dbReference type="EMBL" id="ABX05169.1"/>
    </source>
</evidence>
<dbReference type="GO" id="GO:0016226">
    <property type="term" value="P:iron-sulfur cluster assembly"/>
    <property type="evidence" value="ECO:0007669"/>
    <property type="project" value="InterPro"/>
</dbReference>
<proteinExistence type="predicted"/>
<dbReference type="eggNOG" id="COG0822">
    <property type="taxonomic scope" value="Bacteria"/>
</dbReference>
<sequence>MDRQEAIEFLLEHYEQPRHRGELADPDVTMPGGNPGCGDVVTIYLKVDAANDAIQDLAFVGEGCTISQAAASILLEQMQGQALAAIEALDFNWMIDELGREVVQSRPRCATLALGTLKAAIKKYRNDQIRAELGENAPTQTAPETFSN</sequence>
<evidence type="ECO:0000313" key="3">
    <source>
        <dbReference type="Proteomes" id="UP000000787"/>
    </source>
</evidence>
<protein>
    <submittedName>
        <fullName evidence="2">SUF system FeS assembly protein, NifU family</fullName>
    </submittedName>
</protein>
<organism evidence="2 3">
    <name type="scientific">Herpetosiphon aurantiacus (strain ATCC 23779 / DSM 785 / 114-95)</name>
    <dbReference type="NCBI Taxonomy" id="316274"/>
    <lineage>
        <taxon>Bacteria</taxon>
        <taxon>Bacillati</taxon>
        <taxon>Chloroflexota</taxon>
        <taxon>Chloroflexia</taxon>
        <taxon>Herpetosiphonales</taxon>
        <taxon>Herpetosiphonaceae</taxon>
        <taxon>Herpetosiphon</taxon>
    </lineage>
</organism>
<dbReference type="GO" id="GO:0051536">
    <property type="term" value="F:iron-sulfur cluster binding"/>
    <property type="evidence" value="ECO:0007669"/>
    <property type="project" value="InterPro"/>
</dbReference>
<dbReference type="HOGENOM" id="CLU_079283_4_0_0"/>
<dbReference type="PANTHER" id="PTHR10093">
    <property type="entry name" value="IRON-SULFUR CLUSTER ASSEMBLY ENZYME NIFU HOMOLOG"/>
    <property type="match status" value="1"/>
</dbReference>
<evidence type="ECO:0000259" key="1">
    <source>
        <dbReference type="Pfam" id="PF01592"/>
    </source>
</evidence>
<dbReference type="InParanoid" id="A9B060"/>
<dbReference type="GO" id="GO:0005506">
    <property type="term" value="F:iron ion binding"/>
    <property type="evidence" value="ECO:0007669"/>
    <property type="project" value="InterPro"/>
</dbReference>
<dbReference type="BioCyc" id="HAUR316274:GHYA-2559-MONOMER"/>
<dbReference type="EMBL" id="CP000875">
    <property type="protein sequence ID" value="ABX05169.1"/>
    <property type="molecule type" value="Genomic_DNA"/>
</dbReference>
<dbReference type="AlphaFoldDB" id="A9B060"/>
<gene>
    <name evidence="2" type="ordered locus">Haur_2531</name>
</gene>
<dbReference type="KEGG" id="hau:Haur_2531"/>
<dbReference type="Proteomes" id="UP000000787">
    <property type="component" value="Chromosome"/>
</dbReference>
<reference evidence="2 3" key="1">
    <citation type="journal article" date="2011" name="Stand. Genomic Sci.">
        <title>Complete genome sequence of the filamentous gliding predatory bacterium Herpetosiphon aurantiacus type strain (114-95(T)).</title>
        <authorList>
            <person name="Kiss H."/>
            <person name="Nett M."/>
            <person name="Domin N."/>
            <person name="Martin K."/>
            <person name="Maresca J.A."/>
            <person name="Copeland A."/>
            <person name="Lapidus A."/>
            <person name="Lucas S."/>
            <person name="Berry K.W."/>
            <person name="Glavina Del Rio T."/>
            <person name="Dalin E."/>
            <person name="Tice H."/>
            <person name="Pitluck S."/>
            <person name="Richardson P."/>
            <person name="Bruce D."/>
            <person name="Goodwin L."/>
            <person name="Han C."/>
            <person name="Detter J.C."/>
            <person name="Schmutz J."/>
            <person name="Brettin T."/>
            <person name="Land M."/>
            <person name="Hauser L."/>
            <person name="Kyrpides N.C."/>
            <person name="Ivanova N."/>
            <person name="Goker M."/>
            <person name="Woyke T."/>
            <person name="Klenk H.P."/>
            <person name="Bryant D.A."/>
        </authorList>
    </citation>
    <scope>NUCLEOTIDE SEQUENCE [LARGE SCALE GENOMIC DNA]</scope>
    <source>
        <strain evidence="3">ATCC 23779 / DSM 785 / 114-95</strain>
    </source>
</reference>